<evidence type="ECO:0000313" key="10">
    <source>
        <dbReference type="Proteomes" id="UP001529510"/>
    </source>
</evidence>
<dbReference type="GO" id="GO:0005777">
    <property type="term" value="C:peroxisome"/>
    <property type="evidence" value="ECO:0007669"/>
    <property type="project" value="UniProtKB-SubCell"/>
</dbReference>
<keyword evidence="3" id="KW-0276">Fatty acid metabolism</keyword>
<reference evidence="9 10" key="1">
    <citation type="submission" date="2024-05" db="EMBL/GenBank/DDBJ databases">
        <title>Genome sequencing and assembly of Indian major carp, Cirrhinus mrigala (Hamilton, 1822).</title>
        <authorList>
            <person name="Mohindra V."/>
            <person name="Chowdhury L.M."/>
            <person name="Lal K."/>
            <person name="Jena J.K."/>
        </authorList>
    </citation>
    <scope>NUCLEOTIDE SEQUENCE [LARGE SCALE GENOMIC DNA]</scope>
    <source>
        <strain evidence="9">CM1030</strain>
        <tissue evidence="9">Blood</tissue>
    </source>
</reference>
<evidence type="ECO:0000256" key="4">
    <source>
        <dbReference type="ARBA" id="ARBA00023002"/>
    </source>
</evidence>
<evidence type="ECO:0000256" key="1">
    <source>
        <dbReference type="ARBA" id="ARBA00004275"/>
    </source>
</evidence>
<keyword evidence="4" id="KW-0560">Oxidoreductase</keyword>
<dbReference type="GO" id="GO:0006631">
    <property type="term" value="P:fatty acid metabolic process"/>
    <property type="evidence" value="ECO:0007669"/>
    <property type="project" value="UniProtKB-KW"/>
</dbReference>
<dbReference type="AlphaFoldDB" id="A0ABD0QTC8"/>
<comment type="similarity">
    <text evidence="2">Belongs to the acyl-CoA oxidase family.</text>
</comment>
<organism evidence="9 10">
    <name type="scientific">Cirrhinus mrigala</name>
    <name type="common">Mrigala</name>
    <dbReference type="NCBI Taxonomy" id="683832"/>
    <lineage>
        <taxon>Eukaryota</taxon>
        <taxon>Metazoa</taxon>
        <taxon>Chordata</taxon>
        <taxon>Craniata</taxon>
        <taxon>Vertebrata</taxon>
        <taxon>Euteleostomi</taxon>
        <taxon>Actinopterygii</taxon>
        <taxon>Neopterygii</taxon>
        <taxon>Teleostei</taxon>
        <taxon>Ostariophysi</taxon>
        <taxon>Cypriniformes</taxon>
        <taxon>Cyprinidae</taxon>
        <taxon>Labeoninae</taxon>
        <taxon>Labeonini</taxon>
        <taxon>Cirrhinus</taxon>
    </lineage>
</organism>
<dbReference type="FunFam" id="1.20.140.10:FF:000007">
    <property type="entry name" value="Acyl-coenzyme A oxidase"/>
    <property type="match status" value="1"/>
</dbReference>
<evidence type="ECO:0000256" key="6">
    <source>
        <dbReference type="ARBA" id="ARBA00023140"/>
    </source>
</evidence>
<feature type="transmembrane region" description="Helical" evidence="7">
    <location>
        <begin position="36"/>
        <end position="57"/>
    </location>
</feature>
<feature type="non-terminal residue" evidence="9">
    <location>
        <position position="1"/>
    </location>
</feature>
<dbReference type="InterPro" id="IPR002655">
    <property type="entry name" value="Acyl-CoA_oxidase_C"/>
</dbReference>
<keyword evidence="7" id="KW-0812">Transmembrane</keyword>
<evidence type="ECO:0000256" key="5">
    <source>
        <dbReference type="ARBA" id="ARBA00023098"/>
    </source>
</evidence>
<evidence type="ECO:0000313" key="9">
    <source>
        <dbReference type="EMBL" id="KAL0188506.1"/>
    </source>
</evidence>
<dbReference type="Gene3D" id="1.20.140.10">
    <property type="entry name" value="Butyryl-CoA Dehydrogenase, subunit A, domain 3"/>
    <property type="match status" value="1"/>
</dbReference>
<evidence type="ECO:0000259" key="8">
    <source>
        <dbReference type="Pfam" id="PF01756"/>
    </source>
</evidence>
<keyword evidence="7" id="KW-0472">Membrane</keyword>
<dbReference type="EMBL" id="JAMKFB020000007">
    <property type="protein sequence ID" value="KAL0188506.1"/>
    <property type="molecule type" value="Genomic_DNA"/>
</dbReference>
<dbReference type="GO" id="GO:0016491">
    <property type="term" value="F:oxidoreductase activity"/>
    <property type="evidence" value="ECO:0007669"/>
    <property type="project" value="UniProtKB-KW"/>
</dbReference>
<keyword evidence="6" id="KW-0576">Peroxisome</keyword>
<keyword evidence="5" id="KW-0443">Lipid metabolism</keyword>
<proteinExistence type="inferred from homology"/>
<dbReference type="Pfam" id="PF01756">
    <property type="entry name" value="ACOX"/>
    <property type="match status" value="1"/>
</dbReference>
<feature type="non-terminal residue" evidence="9">
    <location>
        <position position="58"/>
    </location>
</feature>
<keyword evidence="7" id="KW-1133">Transmembrane helix</keyword>
<keyword evidence="10" id="KW-1185">Reference proteome</keyword>
<name>A0ABD0QTC8_CIRMR</name>
<comment type="subcellular location">
    <subcellularLocation>
        <location evidence="1">Peroxisome</location>
    </subcellularLocation>
</comment>
<dbReference type="Proteomes" id="UP001529510">
    <property type="component" value="Unassembled WGS sequence"/>
</dbReference>
<evidence type="ECO:0000256" key="3">
    <source>
        <dbReference type="ARBA" id="ARBA00022832"/>
    </source>
</evidence>
<evidence type="ECO:0000256" key="7">
    <source>
        <dbReference type="SAM" id="Phobius"/>
    </source>
</evidence>
<dbReference type="SUPFAM" id="SSF47203">
    <property type="entry name" value="Acyl-CoA dehydrogenase C-terminal domain-like"/>
    <property type="match status" value="1"/>
</dbReference>
<dbReference type="InterPro" id="IPR036250">
    <property type="entry name" value="AcylCo_DH-like_C"/>
</dbReference>
<sequence>VYYCRSLAIAYIEHTVLQRFHDLIQDKQTPAALRSVLGHLCALYGLWILTNHMAILYQ</sequence>
<evidence type="ECO:0000256" key="2">
    <source>
        <dbReference type="ARBA" id="ARBA00006288"/>
    </source>
</evidence>
<protein>
    <recommendedName>
        <fullName evidence="8">Acyl-CoA oxidase C-terminal domain-containing protein</fullName>
    </recommendedName>
</protein>
<comment type="caution">
    <text evidence="9">The sequence shown here is derived from an EMBL/GenBank/DDBJ whole genome shotgun (WGS) entry which is preliminary data.</text>
</comment>
<feature type="domain" description="Acyl-CoA oxidase C-terminal" evidence="8">
    <location>
        <begin position="2"/>
        <end position="58"/>
    </location>
</feature>
<accession>A0ABD0QTC8</accession>
<gene>
    <name evidence="9" type="ORF">M9458_015605</name>
</gene>